<evidence type="ECO:0000313" key="4">
    <source>
        <dbReference type="Proteomes" id="UP000885680"/>
    </source>
</evidence>
<dbReference type="AlphaFoldDB" id="A0A9C9NJT1"/>
<evidence type="ECO:0000256" key="1">
    <source>
        <dbReference type="SAM" id="MobiDB-lite"/>
    </source>
</evidence>
<dbReference type="InterPro" id="IPR007936">
    <property type="entry name" value="VapE-like_dom"/>
</dbReference>
<dbReference type="Pfam" id="PF05272">
    <property type="entry name" value="VapE-like_dom"/>
    <property type="match status" value="1"/>
</dbReference>
<gene>
    <name evidence="3" type="ORF">ENH89_20335</name>
</gene>
<dbReference type="EMBL" id="DRGN01000287">
    <property type="protein sequence ID" value="HEU02620.1"/>
    <property type="molecule type" value="Genomic_DNA"/>
</dbReference>
<evidence type="ECO:0000259" key="2">
    <source>
        <dbReference type="Pfam" id="PF05272"/>
    </source>
</evidence>
<protein>
    <submittedName>
        <fullName evidence="3">Virulence-associated E family protein</fullName>
    </submittedName>
</protein>
<dbReference type="PANTHER" id="PTHR34985:SF1">
    <property type="entry name" value="SLR0554 PROTEIN"/>
    <property type="match status" value="1"/>
</dbReference>
<comment type="caution">
    <text evidence="3">The sequence shown here is derived from an EMBL/GenBank/DDBJ whole genome shotgun (WGS) entry which is preliminary data.</text>
</comment>
<sequence>MVACRMPWRGRSRSRLGRPTSPRRAGPDRWARPGALAGTRRSRRRALRSLALCRFCSFSSQGGGMSALAEDYRPIDSFPRDREDASDPDWTRRLICTANGFPKPLLANVLTALRSAPEWAGVLAHDEFGMSTMMRVVAPWDRAHGFKPRPWTSRDDLLTTEWMQHHGIPISVEIVQQAIEAAAAENAFHSVRDYLDGLRWDRTSRVETWLTRYLGVETTDYTRAVGKKFLISAVARAFRPGIKVDTMLIFEGGQGAGKSRAVATLGGAFYSDEIGDLGSKDAAMLAGAAWIIEMSELDAMSKSEATRTKAFLSRTADMYRPPYGKRVINAPRHCVFVGTTNGDGYLKDETGGRRFWPVTVGKIDIAALEADRDQLWAEALCIYRAGHSWWLDKQELIDAAQAEQSARYAGDPWDDDVRQFIATRTDVSAREVMAECLFIDIAKRSRQDEMRVSKILKTLGFERYQRRENGKQTWRYRRRE</sequence>
<dbReference type="InterPro" id="IPR027417">
    <property type="entry name" value="P-loop_NTPase"/>
</dbReference>
<dbReference type="PANTHER" id="PTHR34985">
    <property type="entry name" value="SLR0554 PROTEIN"/>
    <property type="match status" value="1"/>
</dbReference>
<dbReference type="SUPFAM" id="SSF52540">
    <property type="entry name" value="P-loop containing nucleoside triphosphate hydrolases"/>
    <property type="match status" value="1"/>
</dbReference>
<evidence type="ECO:0000313" key="3">
    <source>
        <dbReference type="EMBL" id="HEU02620.1"/>
    </source>
</evidence>
<accession>A0A9C9NJT1</accession>
<dbReference type="Proteomes" id="UP000885680">
    <property type="component" value="Unassembled WGS sequence"/>
</dbReference>
<proteinExistence type="predicted"/>
<reference evidence="3" key="1">
    <citation type="journal article" date="2020" name="mSystems">
        <title>Genome- and Community-Level Interaction Insights into Carbon Utilization and Element Cycling Functions of Hydrothermarchaeota in Hydrothermal Sediment.</title>
        <authorList>
            <person name="Zhou Z."/>
            <person name="Liu Y."/>
            <person name="Xu W."/>
            <person name="Pan J."/>
            <person name="Luo Z.H."/>
            <person name="Li M."/>
        </authorList>
    </citation>
    <scope>NUCLEOTIDE SEQUENCE</scope>
    <source>
        <strain evidence="3">HyVt-347</strain>
    </source>
</reference>
<feature type="domain" description="Virulence-associated protein E-like" evidence="2">
    <location>
        <begin position="195"/>
        <end position="405"/>
    </location>
</feature>
<feature type="region of interest" description="Disordered" evidence="1">
    <location>
        <begin position="1"/>
        <end position="39"/>
    </location>
</feature>
<organism evidence="3 4">
    <name type="scientific">Aurantimonas coralicida</name>
    <dbReference type="NCBI Taxonomy" id="182270"/>
    <lineage>
        <taxon>Bacteria</taxon>
        <taxon>Pseudomonadati</taxon>
        <taxon>Pseudomonadota</taxon>
        <taxon>Alphaproteobacteria</taxon>
        <taxon>Hyphomicrobiales</taxon>
        <taxon>Aurantimonadaceae</taxon>
        <taxon>Aurantimonas</taxon>
    </lineage>
</organism>
<name>A0A9C9NJT1_9HYPH</name>